<keyword evidence="4" id="KW-0234">DNA repair</keyword>
<dbReference type="CDD" id="cd22921">
    <property type="entry name" value="HFD_CENP-X"/>
    <property type="match status" value="1"/>
</dbReference>
<proteinExistence type="inferred from homology"/>
<evidence type="ECO:0000256" key="3">
    <source>
        <dbReference type="ARBA" id="ARBA00023125"/>
    </source>
</evidence>
<dbReference type="Proteomes" id="UP000005666">
    <property type="component" value="Chromosome 6"/>
</dbReference>
<dbReference type="HOGENOM" id="CLU_113787_0_0_1"/>
<dbReference type="GO" id="GO:0003677">
    <property type="term" value="F:DNA binding"/>
    <property type="evidence" value="ECO:0007669"/>
    <property type="project" value="UniProtKB-KW"/>
</dbReference>
<accession>G8BUI6</accession>
<comment type="similarity">
    <text evidence="1">Belongs to the CENP-X/MHF2 family.</text>
</comment>
<gene>
    <name evidence="5" type="primary">TPHA0F02910</name>
    <name evidence="5" type="ordered locus">TPHA_0F02910</name>
</gene>
<keyword evidence="6" id="KW-1185">Reference proteome</keyword>
<dbReference type="RefSeq" id="XP_003686206.1">
    <property type="nucleotide sequence ID" value="XM_003686158.1"/>
</dbReference>
<organism evidence="5 6">
    <name type="scientific">Tetrapisispora phaffii (strain ATCC 24235 / CBS 4417 / NBRC 1672 / NRRL Y-8282 / UCD 70-5)</name>
    <name type="common">Yeast</name>
    <name type="synonym">Fabospora phaffii</name>
    <dbReference type="NCBI Taxonomy" id="1071381"/>
    <lineage>
        <taxon>Eukaryota</taxon>
        <taxon>Fungi</taxon>
        <taxon>Dikarya</taxon>
        <taxon>Ascomycota</taxon>
        <taxon>Saccharomycotina</taxon>
        <taxon>Saccharomycetes</taxon>
        <taxon>Saccharomycetales</taxon>
        <taxon>Saccharomycetaceae</taxon>
        <taxon>Tetrapisispora</taxon>
    </lineage>
</organism>
<dbReference type="GO" id="GO:0006281">
    <property type="term" value="P:DNA repair"/>
    <property type="evidence" value="ECO:0007669"/>
    <property type="project" value="UniProtKB-KW"/>
</dbReference>
<dbReference type="STRING" id="1071381.G8BUI6"/>
<evidence type="ECO:0000256" key="2">
    <source>
        <dbReference type="ARBA" id="ARBA00022763"/>
    </source>
</evidence>
<dbReference type="GO" id="GO:0046982">
    <property type="term" value="F:protein heterodimerization activity"/>
    <property type="evidence" value="ECO:0007669"/>
    <property type="project" value="InterPro"/>
</dbReference>
<evidence type="ECO:0000313" key="5">
    <source>
        <dbReference type="EMBL" id="CCE63772.1"/>
    </source>
</evidence>
<dbReference type="SUPFAM" id="SSF47113">
    <property type="entry name" value="Histone-fold"/>
    <property type="match status" value="1"/>
</dbReference>
<dbReference type="EMBL" id="HE612861">
    <property type="protein sequence ID" value="CCE63772.1"/>
    <property type="molecule type" value="Genomic_DNA"/>
</dbReference>
<dbReference type="KEGG" id="tpf:TPHA_0F02910"/>
<dbReference type="OMA" id="YMELFVR"/>
<sequence>MNEEELDGPIPKDTIARILQLESFGEETRISAESVGILQKYMELFVREAVLRSIENREQKQSNIEALKKAPAKANPDQLQTFQHSFNGIELTHEDLEEISGLLLLDMS</sequence>
<dbReference type="Pfam" id="PF09415">
    <property type="entry name" value="CENP-X"/>
    <property type="match status" value="1"/>
</dbReference>
<keyword evidence="2" id="KW-0227">DNA damage</keyword>
<dbReference type="eggNOG" id="ENOG502S826">
    <property type="taxonomic scope" value="Eukaryota"/>
</dbReference>
<dbReference type="OrthoDB" id="2500381at2759"/>
<protein>
    <recommendedName>
        <fullName evidence="7">MHF histone-fold complex subunit 1</fullName>
    </recommendedName>
</protein>
<reference evidence="5 6" key="1">
    <citation type="journal article" date="2011" name="Proc. Natl. Acad. Sci. U.S.A.">
        <title>Evolutionary erosion of yeast sex chromosomes by mating-type switching accidents.</title>
        <authorList>
            <person name="Gordon J.L."/>
            <person name="Armisen D."/>
            <person name="Proux-Wera E."/>
            <person name="Oheigeartaigh S.S."/>
            <person name="Byrne K.P."/>
            <person name="Wolfe K.H."/>
        </authorList>
    </citation>
    <scope>NUCLEOTIDE SEQUENCE [LARGE SCALE GENOMIC DNA]</scope>
    <source>
        <strain evidence="6">ATCC 24235 / CBS 4417 / NBRC 1672 / NRRL Y-8282 / UCD 70-5</strain>
    </source>
</reference>
<dbReference type="AlphaFoldDB" id="G8BUI6"/>
<dbReference type="Gene3D" id="1.10.20.10">
    <property type="entry name" value="Histone, subunit A"/>
    <property type="match status" value="1"/>
</dbReference>
<evidence type="ECO:0008006" key="7">
    <source>
        <dbReference type="Google" id="ProtNLM"/>
    </source>
</evidence>
<dbReference type="GeneID" id="11535453"/>
<dbReference type="InterPro" id="IPR018552">
    <property type="entry name" value="CENP-X"/>
</dbReference>
<dbReference type="GO" id="GO:0051382">
    <property type="term" value="P:kinetochore assembly"/>
    <property type="evidence" value="ECO:0007669"/>
    <property type="project" value="InterPro"/>
</dbReference>
<evidence type="ECO:0000313" key="6">
    <source>
        <dbReference type="Proteomes" id="UP000005666"/>
    </source>
</evidence>
<keyword evidence="3" id="KW-0238">DNA-binding</keyword>
<evidence type="ECO:0000256" key="4">
    <source>
        <dbReference type="ARBA" id="ARBA00023204"/>
    </source>
</evidence>
<evidence type="ECO:0000256" key="1">
    <source>
        <dbReference type="ARBA" id="ARBA00009359"/>
    </source>
</evidence>
<name>G8BUI6_TETPH</name>
<dbReference type="InterPro" id="IPR009072">
    <property type="entry name" value="Histone-fold"/>
</dbReference>